<dbReference type="SMART" id="SM00320">
    <property type="entry name" value="WD40"/>
    <property type="match status" value="8"/>
</dbReference>
<gene>
    <name evidence="5" type="ORF">WOLCODRAFT_163358</name>
</gene>
<evidence type="ECO:0000313" key="6">
    <source>
        <dbReference type="Proteomes" id="UP000218811"/>
    </source>
</evidence>
<dbReference type="PROSITE" id="PS50082">
    <property type="entry name" value="WD_REPEATS_2"/>
    <property type="match status" value="8"/>
</dbReference>
<feature type="repeat" description="WD" evidence="3">
    <location>
        <begin position="590"/>
        <end position="631"/>
    </location>
</feature>
<dbReference type="InterPro" id="IPR015943">
    <property type="entry name" value="WD40/YVTN_repeat-like_dom_sf"/>
</dbReference>
<dbReference type="PROSITE" id="PS00678">
    <property type="entry name" value="WD_REPEATS_1"/>
    <property type="match status" value="3"/>
</dbReference>
<dbReference type="OrthoDB" id="538223at2759"/>
<feature type="region of interest" description="Disordered" evidence="4">
    <location>
        <begin position="269"/>
        <end position="294"/>
    </location>
</feature>
<dbReference type="InterPro" id="IPR001680">
    <property type="entry name" value="WD40_rpt"/>
</dbReference>
<protein>
    <submittedName>
        <fullName evidence="5">WD40 repeat-like protein</fullName>
    </submittedName>
</protein>
<evidence type="ECO:0000256" key="1">
    <source>
        <dbReference type="ARBA" id="ARBA00022574"/>
    </source>
</evidence>
<dbReference type="PRINTS" id="PR00320">
    <property type="entry name" value="GPROTEINBRPT"/>
</dbReference>
<keyword evidence="2" id="KW-0677">Repeat</keyword>
<dbReference type="Gene3D" id="2.130.10.10">
    <property type="entry name" value="YVTN repeat-like/Quinoprotein amine dehydrogenase"/>
    <property type="match status" value="3"/>
</dbReference>
<feature type="repeat" description="WD" evidence="3">
    <location>
        <begin position="758"/>
        <end position="793"/>
    </location>
</feature>
<organism evidence="5 6">
    <name type="scientific">Wolfiporia cocos (strain MD-104)</name>
    <name type="common">Brown rot fungus</name>
    <dbReference type="NCBI Taxonomy" id="742152"/>
    <lineage>
        <taxon>Eukaryota</taxon>
        <taxon>Fungi</taxon>
        <taxon>Dikarya</taxon>
        <taxon>Basidiomycota</taxon>
        <taxon>Agaricomycotina</taxon>
        <taxon>Agaricomycetes</taxon>
        <taxon>Polyporales</taxon>
        <taxon>Phaeolaceae</taxon>
        <taxon>Wolfiporia</taxon>
    </lineage>
</organism>
<dbReference type="InterPro" id="IPR036322">
    <property type="entry name" value="WD40_repeat_dom_sf"/>
</dbReference>
<feature type="repeat" description="WD" evidence="3">
    <location>
        <begin position="506"/>
        <end position="547"/>
    </location>
</feature>
<dbReference type="AlphaFoldDB" id="A0A2H3JHT7"/>
<dbReference type="PANTHER" id="PTHR19848:SF8">
    <property type="entry name" value="F-BOX AND WD REPEAT DOMAIN CONTAINING 7"/>
    <property type="match status" value="1"/>
</dbReference>
<dbReference type="SUPFAM" id="SSF50978">
    <property type="entry name" value="WD40 repeat-like"/>
    <property type="match status" value="1"/>
</dbReference>
<feature type="repeat" description="WD" evidence="3">
    <location>
        <begin position="632"/>
        <end position="673"/>
    </location>
</feature>
<evidence type="ECO:0000256" key="3">
    <source>
        <dbReference type="PROSITE-ProRule" id="PRU00221"/>
    </source>
</evidence>
<feature type="region of interest" description="Disordered" evidence="4">
    <location>
        <begin position="218"/>
        <end position="240"/>
    </location>
</feature>
<dbReference type="CDD" id="cd00200">
    <property type="entry name" value="WD40"/>
    <property type="match status" value="1"/>
</dbReference>
<keyword evidence="6" id="KW-1185">Reference proteome</keyword>
<sequence length="801" mass="86530">MSTLAANVYAEQLFRLGHGYPLWDPEPTKHGEILIGDVGFIENGGFYRIFNATHNKDDPVNKYGVPDGFKTFSYGEYAEINQSGYITEHALCSKAVKQVTASLDVNVHGAKGGFHFQCTDEQGALLVIKEAGTRQAIHPSRRMSNYMKQNHQSWYTFATEDKDLDIPKDSIIFVRGFAKTAEWAVTAWIHEGRAAQVNFTGDFASAASVAFSVSSSREATSRPEHRLGPASILKNGGRPHDRSDQCIFLHYYKLKVRLGLFPTVLQGAAGPHDPATGPSDGSSGGHTGVLSHDPTEMDLDIVPGTKVYDPVDYVLDYILRHSNAGIAIAHDEDITTVCGLHNCEIPEDIPTFLESVRPHIEVNEDGLGMLSHENFAADEHSTVGIPIPVHDDGQAPRNQDQPDQGSHTEVNEDGLGMLSHENFAADGYNTVGVPRNQDQSDQEDESRHSDKGKAPMGDDAVIMLDVHTGGICALAYSPDGLRIASGSEDAKIIIWDAETGQRLHECRSHEETICSLAFSPNSTEFVSGSRDGKAIIWSVGSGEARAVLEGHTGFVYCVTYSPDGSTIATASVDFSVRIWDSVTGACRAICQGHNAIVMLVGYSPDGSKLVSASADYTARVWHPETGAELFVLEGHHGVIYSLAFSPDSRKLITGSDDGTARIWNIETGDELITLREHAGSVWAVSFSRDGKQVLSAASDGTVKVCNSLSGAKEMELEGGDAFVNAAAFSVDGARVCASAGDNILRVWSSSSEKPIATLTGHSDKVSHVKFSPDGKRLVSSSDDSTLRVWDLETFIHDPPQD</sequence>
<dbReference type="PROSITE" id="PS50294">
    <property type="entry name" value="WD_REPEATS_REGION"/>
    <property type="match status" value="7"/>
</dbReference>
<dbReference type="InterPro" id="IPR019775">
    <property type="entry name" value="WD40_repeat_CS"/>
</dbReference>
<feature type="repeat" description="WD" evidence="3">
    <location>
        <begin position="548"/>
        <end position="580"/>
    </location>
</feature>
<evidence type="ECO:0000256" key="4">
    <source>
        <dbReference type="SAM" id="MobiDB-lite"/>
    </source>
</evidence>
<dbReference type="STRING" id="742152.A0A2H3JHT7"/>
<dbReference type="InterPro" id="IPR020472">
    <property type="entry name" value="WD40_PAC1"/>
</dbReference>
<feature type="region of interest" description="Disordered" evidence="4">
    <location>
        <begin position="427"/>
        <end position="456"/>
    </location>
</feature>
<feature type="repeat" description="WD" evidence="3">
    <location>
        <begin position="716"/>
        <end position="757"/>
    </location>
</feature>
<feature type="region of interest" description="Disordered" evidence="4">
    <location>
        <begin position="383"/>
        <end position="412"/>
    </location>
</feature>
<feature type="repeat" description="WD" evidence="3">
    <location>
        <begin position="674"/>
        <end position="704"/>
    </location>
</feature>
<evidence type="ECO:0000256" key="2">
    <source>
        <dbReference type="ARBA" id="ARBA00022737"/>
    </source>
</evidence>
<dbReference type="EMBL" id="KB468113">
    <property type="protein sequence ID" value="PCH41760.1"/>
    <property type="molecule type" value="Genomic_DNA"/>
</dbReference>
<feature type="repeat" description="WD" evidence="3">
    <location>
        <begin position="464"/>
        <end position="505"/>
    </location>
</feature>
<evidence type="ECO:0000313" key="5">
    <source>
        <dbReference type="EMBL" id="PCH41760.1"/>
    </source>
</evidence>
<dbReference type="OMA" id="TYNEHSD"/>
<proteinExistence type="predicted"/>
<keyword evidence="1 3" id="KW-0853">WD repeat</keyword>
<dbReference type="Pfam" id="PF00400">
    <property type="entry name" value="WD40"/>
    <property type="match status" value="8"/>
</dbReference>
<accession>A0A2H3JHT7</accession>
<dbReference type="SUPFAM" id="SSF75011">
    <property type="entry name" value="3-carboxy-cis,cis-mucoante lactonizing enzyme"/>
    <property type="match status" value="1"/>
</dbReference>
<dbReference type="Proteomes" id="UP000218811">
    <property type="component" value="Unassembled WGS sequence"/>
</dbReference>
<name>A0A2H3JHT7_WOLCO</name>
<dbReference type="PANTHER" id="PTHR19848">
    <property type="entry name" value="WD40 REPEAT PROTEIN"/>
    <property type="match status" value="1"/>
</dbReference>
<reference evidence="5 6" key="1">
    <citation type="journal article" date="2012" name="Science">
        <title>The Paleozoic origin of enzymatic lignin decomposition reconstructed from 31 fungal genomes.</title>
        <authorList>
            <person name="Floudas D."/>
            <person name="Binder M."/>
            <person name="Riley R."/>
            <person name="Barry K."/>
            <person name="Blanchette R.A."/>
            <person name="Henrissat B."/>
            <person name="Martinez A.T."/>
            <person name="Otillar R."/>
            <person name="Spatafora J.W."/>
            <person name="Yadav J.S."/>
            <person name="Aerts A."/>
            <person name="Benoit I."/>
            <person name="Boyd A."/>
            <person name="Carlson A."/>
            <person name="Copeland A."/>
            <person name="Coutinho P.M."/>
            <person name="de Vries R.P."/>
            <person name="Ferreira P."/>
            <person name="Findley K."/>
            <person name="Foster B."/>
            <person name="Gaskell J."/>
            <person name="Glotzer D."/>
            <person name="Gorecki P."/>
            <person name="Heitman J."/>
            <person name="Hesse C."/>
            <person name="Hori C."/>
            <person name="Igarashi K."/>
            <person name="Jurgens J.A."/>
            <person name="Kallen N."/>
            <person name="Kersten P."/>
            <person name="Kohler A."/>
            <person name="Kuees U."/>
            <person name="Kumar T.K.A."/>
            <person name="Kuo A."/>
            <person name="LaButti K."/>
            <person name="Larrondo L.F."/>
            <person name="Lindquist E."/>
            <person name="Ling A."/>
            <person name="Lombard V."/>
            <person name="Lucas S."/>
            <person name="Lundell T."/>
            <person name="Martin R."/>
            <person name="McLaughlin D.J."/>
            <person name="Morgenstern I."/>
            <person name="Morin E."/>
            <person name="Murat C."/>
            <person name="Nagy L.G."/>
            <person name="Nolan M."/>
            <person name="Ohm R.A."/>
            <person name="Patyshakuliyeva A."/>
            <person name="Rokas A."/>
            <person name="Ruiz-Duenas F.J."/>
            <person name="Sabat G."/>
            <person name="Salamov A."/>
            <person name="Samejima M."/>
            <person name="Schmutz J."/>
            <person name="Slot J.C."/>
            <person name="St John F."/>
            <person name="Stenlid J."/>
            <person name="Sun H."/>
            <person name="Sun S."/>
            <person name="Syed K."/>
            <person name="Tsang A."/>
            <person name="Wiebenga A."/>
            <person name="Young D."/>
            <person name="Pisabarro A."/>
            <person name="Eastwood D.C."/>
            <person name="Martin F."/>
            <person name="Cullen D."/>
            <person name="Grigoriev I.V."/>
            <person name="Hibbett D.S."/>
        </authorList>
    </citation>
    <scope>NUCLEOTIDE SEQUENCE [LARGE SCALE GENOMIC DNA]</scope>
    <source>
        <strain evidence="5 6">MD-104</strain>
    </source>
</reference>
<feature type="compositionally biased region" description="Polar residues" evidence="4">
    <location>
        <begin position="396"/>
        <end position="408"/>
    </location>
</feature>